<comment type="caution">
    <text evidence="2">The sequence shown here is derived from an EMBL/GenBank/DDBJ whole genome shotgun (WGS) entry which is preliminary data.</text>
</comment>
<dbReference type="AlphaFoldDB" id="A0AAV7T3D4"/>
<sequence length="73" mass="7493">MSRDLYSGLGNNPAKTMDRGCIEGNPAELNSQKEPAQPEGHNSCTVDDGDWRSGTLASMTGAAGGGAVPKIMA</sequence>
<dbReference type="Proteomes" id="UP001066276">
    <property type="component" value="Chromosome 4_1"/>
</dbReference>
<evidence type="ECO:0000256" key="1">
    <source>
        <dbReference type="SAM" id="MobiDB-lite"/>
    </source>
</evidence>
<reference evidence="2" key="1">
    <citation type="journal article" date="2022" name="bioRxiv">
        <title>Sequencing and chromosome-scale assembly of the giantPleurodeles waltlgenome.</title>
        <authorList>
            <person name="Brown T."/>
            <person name="Elewa A."/>
            <person name="Iarovenko S."/>
            <person name="Subramanian E."/>
            <person name="Araus A.J."/>
            <person name="Petzold A."/>
            <person name="Susuki M."/>
            <person name="Suzuki K.-i.T."/>
            <person name="Hayashi T."/>
            <person name="Toyoda A."/>
            <person name="Oliveira C."/>
            <person name="Osipova E."/>
            <person name="Leigh N.D."/>
            <person name="Simon A."/>
            <person name="Yun M.H."/>
        </authorList>
    </citation>
    <scope>NUCLEOTIDE SEQUENCE</scope>
    <source>
        <strain evidence="2">20211129_DDA</strain>
        <tissue evidence="2">Liver</tissue>
    </source>
</reference>
<proteinExistence type="predicted"/>
<feature type="region of interest" description="Disordered" evidence="1">
    <location>
        <begin position="1"/>
        <end position="73"/>
    </location>
</feature>
<keyword evidence="3" id="KW-1185">Reference proteome</keyword>
<name>A0AAV7T3D4_PLEWA</name>
<gene>
    <name evidence="2" type="ORF">NDU88_002737</name>
</gene>
<evidence type="ECO:0000313" key="2">
    <source>
        <dbReference type="EMBL" id="KAJ1170866.1"/>
    </source>
</evidence>
<feature type="compositionally biased region" description="Polar residues" evidence="1">
    <location>
        <begin position="28"/>
        <end position="45"/>
    </location>
</feature>
<protein>
    <submittedName>
        <fullName evidence="2">Uncharacterized protein</fullName>
    </submittedName>
</protein>
<evidence type="ECO:0000313" key="3">
    <source>
        <dbReference type="Proteomes" id="UP001066276"/>
    </source>
</evidence>
<organism evidence="2 3">
    <name type="scientific">Pleurodeles waltl</name>
    <name type="common">Iberian ribbed newt</name>
    <dbReference type="NCBI Taxonomy" id="8319"/>
    <lineage>
        <taxon>Eukaryota</taxon>
        <taxon>Metazoa</taxon>
        <taxon>Chordata</taxon>
        <taxon>Craniata</taxon>
        <taxon>Vertebrata</taxon>
        <taxon>Euteleostomi</taxon>
        <taxon>Amphibia</taxon>
        <taxon>Batrachia</taxon>
        <taxon>Caudata</taxon>
        <taxon>Salamandroidea</taxon>
        <taxon>Salamandridae</taxon>
        <taxon>Pleurodelinae</taxon>
        <taxon>Pleurodeles</taxon>
    </lineage>
</organism>
<dbReference type="EMBL" id="JANPWB010000007">
    <property type="protein sequence ID" value="KAJ1170866.1"/>
    <property type="molecule type" value="Genomic_DNA"/>
</dbReference>
<accession>A0AAV7T3D4</accession>